<gene>
    <name evidence="2" type="ORF">NDU88_009580</name>
</gene>
<keyword evidence="3" id="KW-1185">Reference proteome</keyword>
<accession>A0AAV7QW71</accession>
<name>A0AAV7QW71_PLEWA</name>
<proteinExistence type="predicted"/>
<feature type="region of interest" description="Disordered" evidence="1">
    <location>
        <begin position="1"/>
        <end position="72"/>
    </location>
</feature>
<sequence length="72" mass="8338">MQRKARHGHRPFDDWKQKPQLTMEILSSGSPKKRPDIGAEKEDSLWRSKRNEKKGRSKAEPPYVPNHAICTA</sequence>
<dbReference type="EMBL" id="JANPWB010000010">
    <property type="protein sequence ID" value="KAJ1143269.1"/>
    <property type="molecule type" value="Genomic_DNA"/>
</dbReference>
<evidence type="ECO:0000313" key="2">
    <source>
        <dbReference type="EMBL" id="KAJ1143269.1"/>
    </source>
</evidence>
<protein>
    <submittedName>
        <fullName evidence="2">Uncharacterized protein</fullName>
    </submittedName>
</protein>
<evidence type="ECO:0000313" key="3">
    <source>
        <dbReference type="Proteomes" id="UP001066276"/>
    </source>
</evidence>
<reference evidence="2" key="1">
    <citation type="journal article" date="2022" name="bioRxiv">
        <title>Sequencing and chromosome-scale assembly of the giantPleurodeles waltlgenome.</title>
        <authorList>
            <person name="Brown T."/>
            <person name="Elewa A."/>
            <person name="Iarovenko S."/>
            <person name="Subramanian E."/>
            <person name="Araus A.J."/>
            <person name="Petzold A."/>
            <person name="Susuki M."/>
            <person name="Suzuki K.-i.T."/>
            <person name="Hayashi T."/>
            <person name="Toyoda A."/>
            <person name="Oliveira C."/>
            <person name="Osipova E."/>
            <person name="Leigh N.D."/>
            <person name="Simon A."/>
            <person name="Yun M.H."/>
        </authorList>
    </citation>
    <scope>NUCLEOTIDE SEQUENCE</scope>
    <source>
        <strain evidence="2">20211129_DDA</strain>
        <tissue evidence="2">Liver</tissue>
    </source>
</reference>
<evidence type="ECO:0000256" key="1">
    <source>
        <dbReference type="SAM" id="MobiDB-lite"/>
    </source>
</evidence>
<organism evidence="2 3">
    <name type="scientific">Pleurodeles waltl</name>
    <name type="common">Iberian ribbed newt</name>
    <dbReference type="NCBI Taxonomy" id="8319"/>
    <lineage>
        <taxon>Eukaryota</taxon>
        <taxon>Metazoa</taxon>
        <taxon>Chordata</taxon>
        <taxon>Craniata</taxon>
        <taxon>Vertebrata</taxon>
        <taxon>Euteleostomi</taxon>
        <taxon>Amphibia</taxon>
        <taxon>Batrachia</taxon>
        <taxon>Caudata</taxon>
        <taxon>Salamandroidea</taxon>
        <taxon>Salamandridae</taxon>
        <taxon>Pleurodelinae</taxon>
        <taxon>Pleurodeles</taxon>
    </lineage>
</organism>
<dbReference type="AlphaFoldDB" id="A0AAV7QW71"/>
<comment type="caution">
    <text evidence="2">The sequence shown here is derived from an EMBL/GenBank/DDBJ whole genome shotgun (WGS) entry which is preliminary data.</text>
</comment>
<feature type="compositionally biased region" description="Basic and acidic residues" evidence="1">
    <location>
        <begin position="33"/>
        <end position="46"/>
    </location>
</feature>
<dbReference type="Proteomes" id="UP001066276">
    <property type="component" value="Chromosome 6"/>
</dbReference>
<feature type="compositionally biased region" description="Basic residues" evidence="1">
    <location>
        <begin position="47"/>
        <end position="56"/>
    </location>
</feature>